<proteinExistence type="predicted"/>
<reference evidence="2 3" key="1">
    <citation type="submission" date="2019-07" db="EMBL/GenBank/DDBJ databases">
        <title>Genomes of sea-ice associated Colwellia species.</title>
        <authorList>
            <person name="Bowman J.P."/>
        </authorList>
    </citation>
    <scope>NUCLEOTIDE SEQUENCE [LARGE SCALE GENOMIC DNA]</scope>
    <source>
        <strain evidence="2 3">ACAM 459</strain>
    </source>
</reference>
<name>A0A5C6QD34_9GAMM</name>
<dbReference type="Proteomes" id="UP000321822">
    <property type="component" value="Unassembled WGS sequence"/>
</dbReference>
<protein>
    <submittedName>
        <fullName evidence="2">Uncharacterized protein</fullName>
    </submittedName>
</protein>
<sequence length="92" mass="10698">MNLFPTKFIIRHQAKLFFIAVWGHVTILDLCYVTYSGPIFFWQENLQPFTLFIHLTVASLTLAFYLLVININARLRANKTAKILNSTKESSY</sequence>
<keyword evidence="1" id="KW-1133">Transmembrane helix</keyword>
<organism evidence="2 3">
    <name type="scientific">Colwellia demingiae</name>
    <dbReference type="NCBI Taxonomy" id="89401"/>
    <lineage>
        <taxon>Bacteria</taxon>
        <taxon>Pseudomonadati</taxon>
        <taxon>Pseudomonadota</taxon>
        <taxon>Gammaproteobacteria</taxon>
        <taxon>Alteromonadales</taxon>
        <taxon>Colwelliaceae</taxon>
        <taxon>Colwellia</taxon>
    </lineage>
</organism>
<dbReference type="AlphaFoldDB" id="A0A5C6QD34"/>
<keyword evidence="3" id="KW-1185">Reference proteome</keyword>
<feature type="transmembrane region" description="Helical" evidence="1">
    <location>
        <begin position="16"/>
        <end position="37"/>
    </location>
</feature>
<evidence type="ECO:0000313" key="3">
    <source>
        <dbReference type="Proteomes" id="UP000321822"/>
    </source>
</evidence>
<dbReference type="EMBL" id="VOLT01000007">
    <property type="protein sequence ID" value="TWX66749.1"/>
    <property type="molecule type" value="Genomic_DNA"/>
</dbReference>
<feature type="transmembrane region" description="Helical" evidence="1">
    <location>
        <begin position="49"/>
        <end position="69"/>
    </location>
</feature>
<gene>
    <name evidence="2" type="ORF">ESZ36_14390</name>
</gene>
<dbReference type="OrthoDB" id="6228158at2"/>
<keyword evidence="1" id="KW-0812">Transmembrane</keyword>
<accession>A0A5C6QD34</accession>
<evidence type="ECO:0000313" key="2">
    <source>
        <dbReference type="EMBL" id="TWX66749.1"/>
    </source>
</evidence>
<evidence type="ECO:0000256" key="1">
    <source>
        <dbReference type="SAM" id="Phobius"/>
    </source>
</evidence>
<keyword evidence="1" id="KW-0472">Membrane</keyword>
<comment type="caution">
    <text evidence="2">The sequence shown here is derived from an EMBL/GenBank/DDBJ whole genome shotgun (WGS) entry which is preliminary data.</text>
</comment>